<sequence>MLRATWWRRLQFLLNPLAPKTTHVYLPSIYSISPLFTACVFAEPSFTSFLPPPPPSSCTSHICHPAPTPPPYPNNNTLAWILFPLTHPTMPFSLLSLFLRHLPSTLLLCFPFVQNPIAFIVIFSTYMLGGNEATKALLPPPPLRPRLHLPPRSKFTDCPSVDWCYLVCLGT</sequence>
<reference evidence="2 3" key="1">
    <citation type="submission" date="2018-10" db="EMBL/GenBank/DDBJ databases">
        <authorList>
            <consortium name="Pathogen Informatics"/>
        </authorList>
    </citation>
    <scope>NUCLEOTIDE SEQUENCE [LARGE SCALE GENOMIC DNA]</scope>
</reference>
<accession>A0A0R3UL11</accession>
<keyword evidence="3" id="KW-1185">Reference proteome</keyword>
<evidence type="ECO:0000313" key="3">
    <source>
        <dbReference type="Proteomes" id="UP000267029"/>
    </source>
</evidence>
<feature type="transmembrane region" description="Helical" evidence="1">
    <location>
        <begin position="78"/>
        <end position="99"/>
    </location>
</feature>
<name>A0A0R3UL11_MESCO</name>
<keyword evidence="1" id="KW-0472">Membrane</keyword>
<feature type="transmembrane region" description="Helical" evidence="1">
    <location>
        <begin position="106"/>
        <end position="128"/>
    </location>
</feature>
<dbReference type="AlphaFoldDB" id="A0A0R3UL11"/>
<dbReference type="Proteomes" id="UP000267029">
    <property type="component" value="Unassembled WGS sequence"/>
</dbReference>
<gene>
    <name evidence="2" type="ORF">MCOS_LOCUS8338</name>
</gene>
<keyword evidence="1" id="KW-1133">Transmembrane helix</keyword>
<dbReference type="EMBL" id="UXSR01005495">
    <property type="protein sequence ID" value="VDD82335.1"/>
    <property type="molecule type" value="Genomic_DNA"/>
</dbReference>
<organism evidence="2 3">
    <name type="scientific">Mesocestoides corti</name>
    <name type="common">Flatworm</name>
    <dbReference type="NCBI Taxonomy" id="53468"/>
    <lineage>
        <taxon>Eukaryota</taxon>
        <taxon>Metazoa</taxon>
        <taxon>Spiralia</taxon>
        <taxon>Lophotrochozoa</taxon>
        <taxon>Platyhelminthes</taxon>
        <taxon>Cestoda</taxon>
        <taxon>Eucestoda</taxon>
        <taxon>Cyclophyllidea</taxon>
        <taxon>Mesocestoididae</taxon>
        <taxon>Mesocestoides</taxon>
    </lineage>
</organism>
<proteinExistence type="predicted"/>
<evidence type="ECO:0000313" key="2">
    <source>
        <dbReference type="EMBL" id="VDD82335.1"/>
    </source>
</evidence>
<keyword evidence="1" id="KW-0812">Transmembrane</keyword>
<protein>
    <submittedName>
        <fullName evidence="2">Uncharacterized protein</fullName>
    </submittedName>
</protein>
<evidence type="ECO:0000256" key="1">
    <source>
        <dbReference type="SAM" id="Phobius"/>
    </source>
</evidence>